<keyword evidence="2 6" id="KW-0812">Transmembrane</keyword>
<proteinExistence type="predicted"/>
<feature type="transmembrane region" description="Helical" evidence="6">
    <location>
        <begin position="528"/>
        <end position="550"/>
    </location>
</feature>
<reference evidence="7" key="1">
    <citation type="submission" date="2016-09" db="EMBL/GenBank/DDBJ databases">
        <authorList>
            <person name="Hebert L."/>
            <person name="Moumen B."/>
        </authorList>
    </citation>
    <scope>NUCLEOTIDE SEQUENCE [LARGE SCALE GENOMIC DNA]</scope>
    <source>
        <strain evidence="7">OVI</strain>
    </source>
</reference>
<evidence type="ECO:0000256" key="4">
    <source>
        <dbReference type="ARBA" id="ARBA00023136"/>
    </source>
</evidence>
<feature type="transmembrane region" description="Helical" evidence="6">
    <location>
        <begin position="490"/>
        <end position="516"/>
    </location>
</feature>
<feature type="transmembrane region" description="Helical" evidence="6">
    <location>
        <begin position="349"/>
        <end position="371"/>
    </location>
</feature>
<evidence type="ECO:0000256" key="2">
    <source>
        <dbReference type="ARBA" id="ARBA00022692"/>
    </source>
</evidence>
<dbReference type="VEuPathDB" id="TriTrypDB:TEOVI_000903200"/>
<dbReference type="AlphaFoldDB" id="A0A1G4I4R8"/>
<evidence type="ECO:0000256" key="3">
    <source>
        <dbReference type="ARBA" id="ARBA00022989"/>
    </source>
</evidence>
<accession>A0A1G4I4R8</accession>
<sequence length="609" mass="69719">MSDDEHKRHPHAQRSRHSTASPGMIGHDGNFMESFKDMLGDIYAPLKTGLKLEHVIYNACYMLLMLYGFFDVADASKQWASEFYIEPPRWSILTITSLGSTGYNGTGDAQWTSIDRGFGLLLSALALFVIGARGVRSVFHGENGVKALQRYYLFAGFLFTAFLHGPMFWLPITIIALNYVFIIILLKIKMPHWVHMAVMWTAVVSLMLSVGYYGGRLIIGPRRLGFWGGMASWVPTFNMSILRMISFNTDLYEAIHASAPARATTTRKHDNGCLDCARLRDKHPEKEVTAVRCYKFRSEYPRNVNEYNLLSYMAYMLYPPLYIGGPMSSFNAFASHCQYSTVAMTRSQLIVYGIFIIILYVTQVSMLHFVYLSALRQRGDLVMKLSTTQAAFMLYYSLAFLWLKFSLVWKTGRLAAVADGVDVPEDMRRAYSNTLSVRDFWRDWHASFNVWVVRYMYIPMGGNRRKYFSILPIFFFIAVWHDLELHLIEWAVWIIAFFLVELFVGYLWGLPLFAPVRHSKYERLLRSLAGMVSVFGLTITNMIGFATVAAPHGGSLTAQIILHILGTLNLTLFFFFLLFFFLLSATGVLLRDEEANQIKQLKERYGIVR</sequence>
<keyword evidence="3 6" id="KW-1133">Transmembrane helix</keyword>
<feature type="transmembrane region" description="Helical" evidence="6">
    <location>
        <begin position="117"/>
        <end position="135"/>
    </location>
</feature>
<comment type="caution">
    <text evidence="7">The sequence shown here is derived from an EMBL/GenBank/DDBJ whole genome shotgun (WGS) entry which is preliminary data.</text>
</comment>
<protein>
    <submittedName>
        <fullName evidence="7">Glycerol uptake protein, putative</fullName>
    </submittedName>
</protein>
<dbReference type="InterPro" id="IPR004299">
    <property type="entry name" value="MBOAT_fam"/>
</dbReference>
<comment type="subcellular location">
    <subcellularLocation>
        <location evidence="1">Membrane</location>
        <topology evidence="1">Multi-pass membrane protein</topology>
    </subcellularLocation>
</comment>
<evidence type="ECO:0000256" key="1">
    <source>
        <dbReference type="ARBA" id="ARBA00004141"/>
    </source>
</evidence>
<evidence type="ECO:0000256" key="6">
    <source>
        <dbReference type="SAM" id="Phobius"/>
    </source>
</evidence>
<feature type="transmembrane region" description="Helical" evidence="6">
    <location>
        <begin position="224"/>
        <end position="242"/>
    </location>
</feature>
<dbReference type="EMBL" id="CZPT02000608">
    <property type="protein sequence ID" value="SCU66734.1"/>
    <property type="molecule type" value="Genomic_DNA"/>
</dbReference>
<organism evidence="7 8">
    <name type="scientific">Trypanosoma equiperdum</name>
    <dbReference type="NCBI Taxonomy" id="5694"/>
    <lineage>
        <taxon>Eukaryota</taxon>
        <taxon>Discoba</taxon>
        <taxon>Euglenozoa</taxon>
        <taxon>Kinetoplastea</taxon>
        <taxon>Metakinetoplastina</taxon>
        <taxon>Trypanosomatida</taxon>
        <taxon>Trypanosomatidae</taxon>
        <taxon>Trypanosoma</taxon>
    </lineage>
</organism>
<gene>
    <name evidence="7" type="ORF">TEOVI_000903200</name>
</gene>
<feature type="transmembrane region" description="Helical" evidence="6">
    <location>
        <begin position="169"/>
        <end position="186"/>
    </location>
</feature>
<keyword evidence="4 6" id="KW-0472">Membrane</keyword>
<dbReference type="InterPro" id="IPR051085">
    <property type="entry name" value="MB_O-acyltransferase"/>
</dbReference>
<feature type="compositionally biased region" description="Basic residues" evidence="5">
    <location>
        <begin position="8"/>
        <end position="17"/>
    </location>
</feature>
<feature type="transmembrane region" description="Helical" evidence="6">
    <location>
        <begin position="55"/>
        <end position="73"/>
    </location>
</feature>
<feature type="region of interest" description="Disordered" evidence="5">
    <location>
        <begin position="1"/>
        <end position="25"/>
    </location>
</feature>
<dbReference type="GO" id="GO:0016746">
    <property type="term" value="F:acyltransferase activity"/>
    <property type="evidence" value="ECO:0007669"/>
    <property type="project" value="TreeGrafter"/>
</dbReference>
<name>A0A1G4I4R8_TRYEQ</name>
<dbReference type="Proteomes" id="UP000195570">
    <property type="component" value="Unassembled WGS sequence"/>
</dbReference>
<dbReference type="GO" id="GO:0005783">
    <property type="term" value="C:endoplasmic reticulum"/>
    <property type="evidence" value="ECO:0007669"/>
    <property type="project" value="TreeGrafter"/>
</dbReference>
<dbReference type="GO" id="GO:0016020">
    <property type="term" value="C:membrane"/>
    <property type="evidence" value="ECO:0007669"/>
    <property type="project" value="UniProtKB-SubCell"/>
</dbReference>
<dbReference type="PANTHER" id="PTHR13285">
    <property type="entry name" value="ACYLTRANSFERASE"/>
    <property type="match status" value="1"/>
</dbReference>
<dbReference type="PANTHER" id="PTHR13285:SF18">
    <property type="entry name" value="PROTEIN-CYSTEINE N-PALMITOYLTRANSFERASE RASP"/>
    <property type="match status" value="1"/>
</dbReference>
<evidence type="ECO:0000256" key="5">
    <source>
        <dbReference type="SAM" id="MobiDB-lite"/>
    </source>
</evidence>
<feature type="transmembrane region" description="Helical" evidence="6">
    <location>
        <begin position="467"/>
        <end position="484"/>
    </location>
</feature>
<dbReference type="GeneID" id="92382966"/>
<feature type="transmembrane region" description="Helical" evidence="6">
    <location>
        <begin position="193"/>
        <end position="212"/>
    </location>
</feature>
<evidence type="ECO:0000313" key="7">
    <source>
        <dbReference type="EMBL" id="SCU66734.1"/>
    </source>
</evidence>
<dbReference type="RefSeq" id="XP_067078144.1">
    <property type="nucleotide sequence ID" value="XM_067222043.1"/>
</dbReference>
<feature type="transmembrane region" description="Helical" evidence="6">
    <location>
        <begin position="383"/>
        <end position="403"/>
    </location>
</feature>
<keyword evidence="8" id="KW-1185">Reference proteome</keyword>
<feature type="transmembrane region" description="Helical" evidence="6">
    <location>
        <begin position="570"/>
        <end position="590"/>
    </location>
</feature>
<dbReference type="Pfam" id="PF03062">
    <property type="entry name" value="MBOAT"/>
    <property type="match status" value="1"/>
</dbReference>
<evidence type="ECO:0000313" key="8">
    <source>
        <dbReference type="Proteomes" id="UP000195570"/>
    </source>
</evidence>